<evidence type="ECO:0000313" key="1">
    <source>
        <dbReference type="EMBL" id="TDD93372.1"/>
    </source>
</evidence>
<dbReference type="RefSeq" id="WP_132009984.1">
    <property type="nucleotide sequence ID" value="NZ_SMFK01000025.1"/>
</dbReference>
<comment type="caution">
    <text evidence="1">The sequence shown here is derived from an EMBL/GenBank/DDBJ whole genome shotgun (WGS) entry which is preliminary data.</text>
</comment>
<sequence>MKERLKRVLLFARNRWGISNSIKKSKESKVLILGNLLHTRIRAQGNCMLVIEKGCRIRNASIEIKGTNNRILIKEDVFFSGNVSLIGDGNELTIGNNTRINGADFNV</sequence>
<protein>
    <submittedName>
        <fullName evidence="1">Uncharacterized protein</fullName>
    </submittedName>
</protein>
<keyword evidence="3" id="KW-1185">Reference proteome</keyword>
<name>A0A4R5C8Q1_9FLAO</name>
<reference evidence="1 3" key="1">
    <citation type="submission" date="2019-03" db="EMBL/GenBank/DDBJ databases">
        <title>Flavobacterium AR-3-4 sp. nov. isolated from arctic soil.</title>
        <authorList>
            <person name="Chaudhary D.K."/>
        </authorList>
    </citation>
    <scope>NUCLEOTIDE SEQUENCE [LARGE SCALE GENOMIC DNA]</scope>
    <source>
        <strain evidence="1 3">AR-3-4</strain>
    </source>
</reference>
<accession>A0A4R5C8Q1</accession>
<proteinExistence type="predicted"/>
<dbReference type="AlphaFoldDB" id="A0A4R5C8Q1"/>
<organism evidence="1 3">
    <name type="scientific">Flavobacterium cellulosilyticum</name>
    <dbReference type="NCBI Taxonomy" id="2541731"/>
    <lineage>
        <taxon>Bacteria</taxon>
        <taxon>Pseudomonadati</taxon>
        <taxon>Bacteroidota</taxon>
        <taxon>Flavobacteriia</taxon>
        <taxon>Flavobacteriales</taxon>
        <taxon>Flavobacteriaceae</taxon>
        <taxon>Flavobacterium</taxon>
    </lineage>
</organism>
<evidence type="ECO:0000313" key="2">
    <source>
        <dbReference type="EMBL" id="TDD93613.1"/>
    </source>
</evidence>
<dbReference type="Proteomes" id="UP000295479">
    <property type="component" value="Unassembled WGS sequence"/>
</dbReference>
<dbReference type="EMBL" id="SMFK01000033">
    <property type="protein sequence ID" value="TDD93372.1"/>
    <property type="molecule type" value="Genomic_DNA"/>
</dbReference>
<dbReference type="Gene3D" id="2.160.10.10">
    <property type="entry name" value="Hexapeptide repeat proteins"/>
    <property type="match status" value="1"/>
</dbReference>
<evidence type="ECO:0000313" key="3">
    <source>
        <dbReference type="Proteomes" id="UP000295479"/>
    </source>
</evidence>
<dbReference type="EMBL" id="SMFK01000025">
    <property type="protein sequence ID" value="TDD93613.1"/>
    <property type="molecule type" value="Genomic_DNA"/>
</dbReference>
<feature type="non-terminal residue" evidence="1">
    <location>
        <position position="107"/>
    </location>
</feature>
<gene>
    <name evidence="2" type="ORF">E0F76_18880</name>
    <name evidence="1" type="ORF">E0F76_19195</name>
</gene>